<gene>
    <name evidence="8" type="ORF">GOARA_062_00190</name>
</gene>
<feature type="transmembrane region" description="Helical" evidence="6">
    <location>
        <begin position="471"/>
        <end position="492"/>
    </location>
</feature>
<feature type="transmembrane region" description="Helical" evidence="6">
    <location>
        <begin position="32"/>
        <end position="52"/>
    </location>
</feature>
<comment type="caution">
    <text evidence="8">The sequence shown here is derived from an EMBL/GenBank/DDBJ whole genome shotgun (WGS) entry which is preliminary data.</text>
</comment>
<evidence type="ECO:0000256" key="3">
    <source>
        <dbReference type="ARBA" id="ARBA00022692"/>
    </source>
</evidence>
<dbReference type="InterPro" id="IPR004477">
    <property type="entry name" value="ComEC_N"/>
</dbReference>
<evidence type="ECO:0000313" key="9">
    <source>
        <dbReference type="Proteomes" id="UP000035088"/>
    </source>
</evidence>
<feature type="transmembrane region" description="Helical" evidence="6">
    <location>
        <begin position="253"/>
        <end position="279"/>
    </location>
</feature>
<dbReference type="STRING" id="1073574.GOARA_062_00190"/>
<keyword evidence="3 6" id="KW-0812">Transmembrane</keyword>
<proteinExistence type="predicted"/>
<name>G7H4H6_9ACTN</name>
<feature type="transmembrane region" description="Helical" evidence="6">
    <location>
        <begin position="349"/>
        <end position="366"/>
    </location>
</feature>
<dbReference type="Pfam" id="PF03772">
    <property type="entry name" value="Competence"/>
    <property type="match status" value="1"/>
</dbReference>
<feature type="transmembrane region" description="Helical" evidence="6">
    <location>
        <begin position="285"/>
        <end position="304"/>
    </location>
</feature>
<dbReference type="PANTHER" id="PTHR30619:SF7">
    <property type="entry name" value="BETA-LACTAMASE DOMAIN PROTEIN"/>
    <property type="match status" value="1"/>
</dbReference>
<dbReference type="RefSeq" id="WP_007322826.1">
    <property type="nucleotide sequence ID" value="NZ_BAEE01000062.1"/>
</dbReference>
<evidence type="ECO:0000256" key="5">
    <source>
        <dbReference type="ARBA" id="ARBA00023136"/>
    </source>
</evidence>
<comment type="subcellular location">
    <subcellularLocation>
        <location evidence="1">Cell membrane</location>
        <topology evidence="1">Multi-pass membrane protein</topology>
    </subcellularLocation>
</comment>
<feature type="transmembrane region" description="Helical" evidence="6">
    <location>
        <begin position="7"/>
        <end position="26"/>
    </location>
</feature>
<evidence type="ECO:0000313" key="8">
    <source>
        <dbReference type="EMBL" id="GAB10751.1"/>
    </source>
</evidence>
<sequence length="501" mass="50819">MGDPHRLDLRLAVPATASWLISWIGVGATRGLLVASILAAIALSGGAALLLVSRAGRDRRARAAATTVLAAAGLAIGVGVALLIRVDRAEAHPVRQLAGGAVLVVVSATEDPKVSAANPELVWMRARLHLVDGRAVRPADVIVFASTRGADARSGWLDLRVGQRARGLVTVAIPDGGGLVVAQLSARGPPTVVGAAPAHHRLSESVRERFRRVCATSLGHRAAGLLPGLVLGDTSMSEPSVDEEFRRAGLTHLLAVSGANFALIVGAAVLLIAVCGGSIRVTVAMGLAVTAGFAVLVQLSASVIRASIMGGIGLLAMGAARSRAAMPALAGAVIVALVLWPHLAVDVGFAMSVAATAALIAWSPPLRDRLVDRGLPHGVADALAMSTVAFVVTAPLVAVISGQVSWTAVLANIAVAPVIPLVTVLGAVAMTLSAADLSATTALASVLVAACEPALWWVLGVARFLGGPWAAIPAAPSWLLLIGVGVVGARAVRRSLARLRS</sequence>
<evidence type="ECO:0000256" key="1">
    <source>
        <dbReference type="ARBA" id="ARBA00004651"/>
    </source>
</evidence>
<accession>G7H4H6</accession>
<organism evidence="8 9">
    <name type="scientific">Gordonia araii NBRC 100433</name>
    <dbReference type="NCBI Taxonomy" id="1073574"/>
    <lineage>
        <taxon>Bacteria</taxon>
        <taxon>Bacillati</taxon>
        <taxon>Actinomycetota</taxon>
        <taxon>Actinomycetes</taxon>
        <taxon>Mycobacteriales</taxon>
        <taxon>Gordoniaceae</taxon>
        <taxon>Gordonia</taxon>
    </lineage>
</organism>
<dbReference type="PANTHER" id="PTHR30619">
    <property type="entry name" value="DNA INTERNALIZATION/COMPETENCE PROTEIN COMEC/REC2"/>
    <property type="match status" value="1"/>
</dbReference>
<keyword evidence="9" id="KW-1185">Reference proteome</keyword>
<dbReference type="NCBIfam" id="TIGR00360">
    <property type="entry name" value="ComEC_N-term"/>
    <property type="match status" value="1"/>
</dbReference>
<evidence type="ECO:0000256" key="6">
    <source>
        <dbReference type="SAM" id="Phobius"/>
    </source>
</evidence>
<dbReference type="AlphaFoldDB" id="G7H4H6"/>
<feature type="transmembrane region" description="Helical" evidence="6">
    <location>
        <begin position="64"/>
        <end position="86"/>
    </location>
</feature>
<feature type="transmembrane region" description="Helical" evidence="6">
    <location>
        <begin position="324"/>
        <end position="343"/>
    </location>
</feature>
<evidence type="ECO:0000259" key="7">
    <source>
        <dbReference type="Pfam" id="PF03772"/>
    </source>
</evidence>
<keyword evidence="5 6" id="KW-0472">Membrane</keyword>
<keyword evidence="2" id="KW-1003">Cell membrane</keyword>
<keyword evidence="4 6" id="KW-1133">Transmembrane helix</keyword>
<protein>
    <recommendedName>
        <fullName evidence="7">ComEC/Rec2-related protein domain-containing protein</fullName>
    </recommendedName>
</protein>
<reference evidence="8 9" key="1">
    <citation type="submission" date="2011-11" db="EMBL/GenBank/DDBJ databases">
        <title>Whole genome shotgun sequence of Gordonia araii NBRC 100433.</title>
        <authorList>
            <person name="Yoshida Y."/>
            <person name="Hosoyama A."/>
            <person name="Tsuchikane K."/>
            <person name="Katsumata H."/>
            <person name="Yamazaki S."/>
            <person name="Fujita N."/>
        </authorList>
    </citation>
    <scope>NUCLEOTIDE SEQUENCE [LARGE SCALE GENOMIC DNA]</scope>
    <source>
        <strain evidence="8 9">NBRC 100433</strain>
    </source>
</reference>
<dbReference type="GO" id="GO:0005886">
    <property type="term" value="C:plasma membrane"/>
    <property type="evidence" value="ECO:0007669"/>
    <property type="project" value="UniProtKB-SubCell"/>
</dbReference>
<evidence type="ECO:0000256" key="2">
    <source>
        <dbReference type="ARBA" id="ARBA00022475"/>
    </source>
</evidence>
<feature type="transmembrane region" description="Helical" evidence="6">
    <location>
        <begin position="378"/>
        <end position="400"/>
    </location>
</feature>
<evidence type="ECO:0000256" key="4">
    <source>
        <dbReference type="ARBA" id="ARBA00022989"/>
    </source>
</evidence>
<dbReference type="Proteomes" id="UP000035088">
    <property type="component" value="Unassembled WGS sequence"/>
</dbReference>
<dbReference type="EMBL" id="BAEE01000062">
    <property type="protein sequence ID" value="GAB10751.1"/>
    <property type="molecule type" value="Genomic_DNA"/>
</dbReference>
<dbReference type="InterPro" id="IPR052159">
    <property type="entry name" value="Competence_DNA_uptake"/>
</dbReference>
<feature type="transmembrane region" description="Helical" evidence="6">
    <location>
        <begin position="406"/>
        <end position="430"/>
    </location>
</feature>
<dbReference type="OrthoDB" id="7177610at2"/>
<feature type="domain" description="ComEC/Rec2-related protein" evidence="7">
    <location>
        <begin position="229"/>
        <end position="489"/>
    </location>
</feature>
<feature type="transmembrane region" description="Helical" evidence="6">
    <location>
        <begin position="437"/>
        <end position="459"/>
    </location>
</feature>